<feature type="compositionally biased region" description="Polar residues" evidence="1">
    <location>
        <begin position="221"/>
        <end position="236"/>
    </location>
</feature>
<sequence>KSVPKQKQKPISIFVKQHESGVGGAASSDRAAAKARSKLAKQPREGRAKKIPENERTPCSWQRGLGGEEARTCCCCSGLSGPSSPFRRSARLLQRMPTWVKRLAVIHKKLSRPSLNAYVATMTTSNADEGAVRLAFGPVRSRDQPCASSATPARASVALRLCFADASSVELALKLDGAEVAGRQVRGQPLLFGSRKKRRTAASSKTAGEASSAREAARSSQLESPTTPATKQTNVPSVPGPTNRLLPTPFSALLDKARSKAGLARSLPMLLGD</sequence>
<reference evidence="3" key="1">
    <citation type="submission" date="2016-11" db="UniProtKB">
        <authorList>
            <consortium name="WormBaseParasite"/>
        </authorList>
    </citation>
    <scope>IDENTIFICATION</scope>
</reference>
<feature type="compositionally biased region" description="Low complexity" evidence="1">
    <location>
        <begin position="209"/>
        <end position="220"/>
    </location>
</feature>
<feature type="compositionally biased region" description="Basic and acidic residues" evidence="1">
    <location>
        <begin position="42"/>
        <end position="54"/>
    </location>
</feature>
<feature type="region of interest" description="Disordered" evidence="1">
    <location>
        <begin position="1"/>
        <end position="54"/>
    </location>
</feature>
<evidence type="ECO:0000313" key="2">
    <source>
        <dbReference type="Proteomes" id="UP000095280"/>
    </source>
</evidence>
<proteinExistence type="predicted"/>
<keyword evidence="2" id="KW-1185">Reference proteome</keyword>
<accession>A0A1I8FF59</accession>
<organism evidence="2 3">
    <name type="scientific">Macrostomum lignano</name>
    <dbReference type="NCBI Taxonomy" id="282301"/>
    <lineage>
        <taxon>Eukaryota</taxon>
        <taxon>Metazoa</taxon>
        <taxon>Spiralia</taxon>
        <taxon>Lophotrochozoa</taxon>
        <taxon>Platyhelminthes</taxon>
        <taxon>Rhabditophora</taxon>
        <taxon>Macrostomorpha</taxon>
        <taxon>Macrostomida</taxon>
        <taxon>Macrostomidae</taxon>
        <taxon>Macrostomum</taxon>
    </lineage>
</organism>
<dbReference type="Proteomes" id="UP000095280">
    <property type="component" value="Unplaced"/>
</dbReference>
<feature type="region of interest" description="Disordered" evidence="1">
    <location>
        <begin position="191"/>
        <end position="248"/>
    </location>
</feature>
<dbReference type="AlphaFoldDB" id="A0A1I8FF59"/>
<protein>
    <submittedName>
        <fullName evidence="3">GAE domain-containing protein</fullName>
    </submittedName>
</protein>
<evidence type="ECO:0000313" key="3">
    <source>
        <dbReference type="WBParaSite" id="maker-unitig_32523-snap-gene-0.5-mRNA-1"/>
    </source>
</evidence>
<name>A0A1I8FF59_9PLAT</name>
<dbReference type="WBParaSite" id="maker-unitig_32523-snap-gene-0.5-mRNA-1">
    <property type="protein sequence ID" value="maker-unitig_32523-snap-gene-0.5-mRNA-1"/>
    <property type="gene ID" value="maker-unitig_32523-snap-gene-0.5"/>
</dbReference>
<evidence type="ECO:0000256" key="1">
    <source>
        <dbReference type="SAM" id="MobiDB-lite"/>
    </source>
</evidence>